<evidence type="ECO:0000313" key="1">
    <source>
        <dbReference type="EMBL" id="CAG8612671.1"/>
    </source>
</evidence>
<sequence length="387" mass="42386">MAASCGNYNCSNGQLCFLSLNGPRCATFNTNLSLWALSPESFPPIAYLGNELAYSENDQCEIFSYSNWSNSDKNWLLQYFYNNWLPSPSISNKLPNGSFVQPLDYLGSCSGNKLENSGLPSLYCSPYGNICVKKLEASMTCNSSNQCISANCGNIPATSFSDGTAKPKASCINDSDTSLFLTSNGTRTIFLTDDLGKEANSGNVSKPRNRERSIDPLSGEGGRVRRSASALLNRNGTLNRSSSIRTLPPYSAVDEVTYQPGVVSTIVNYFFPPGELPPPYESEDTRRILTLSDIEQNSTFGSVAENVDESMIPENDVIITTKDDAETEPVALLEVRSVTIEEETPISILPNNIESATDLHTLPEIQDTEENVVFMQERRESEIGLTE</sequence>
<feature type="non-terminal residue" evidence="1">
    <location>
        <position position="387"/>
    </location>
</feature>
<dbReference type="Proteomes" id="UP000789525">
    <property type="component" value="Unassembled WGS sequence"/>
</dbReference>
<keyword evidence="2" id="KW-1185">Reference proteome</keyword>
<gene>
    <name evidence="1" type="ORF">ACOLOM_LOCUS7067</name>
</gene>
<comment type="caution">
    <text evidence="1">The sequence shown here is derived from an EMBL/GenBank/DDBJ whole genome shotgun (WGS) entry which is preliminary data.</text>
</comment>
<reference evidence="1" key="1">
    <citation type="submission" date="2021-06" db="EMBL/GenBank/DDBJ databases">
        <authorList>
            <person name="Kallberg Y."/>
            <person name="Tangrot J."/>
            <person name="Rosling A."/>
        </authorList>
    </citation>
    <scope>NUCLEOTIDE SEQUENCE</scope>
    <source>
        <strain evidence="1">CL356</strain>
    </source>
</reference>
<protein>
    <submittedName>
        <fullName evidence="1">9468_t:CDS:1</fullName>
    </submittedName>
</protein>
<dbReference type="EMBL" id="CAJVPT010015561">
    <property type="protein sequence ID" value="CAG8612671.1"/>
    <property type="molecule type" value="Genomic_DNA"/>
</dbReference>
<name>A0ACA9MT74_9GLOM</name>
<accession>A0ACA9MT74</accession>
<proteinExistence type="predicted"/>
<evidence type="ECO:0000313" key="2">
    <source>
        <dbReference type="Proteomes" id="UP000789525"/>
    </source>
</evidence>
<organism evidence="1 2">
    <name type="scientific">Acaulospora colombiana</name>
    <dbReference type="NCBI Taxonomy" id="27376"/>
    <lineage>
        <taxon>Eukaryota</taxon>
        <taxon>Fungi</taxon>
        <taxon>Fungi incertae sedis</taxon>
        <taxon>Mucoromycota</taxon>
        <taxon>Glomeromycotina</taxon>
        <taxon>Glomeromycetes</taxon>
        <taxon>Diversisporales</taxon>
        <taxon>Acaulosporaceae</taxon>
        <taxon>Acaulospora</taxon>
    </lineage>
</organism>